<name>A0A2S6I061_9BACT</name>
<evidence type="ECO:0000313" key="2">
    <source>
        <dbReference type="Proteomes" id="UP000237662"/>
    </source>
</evidence>
<dbReference type="Proteomes" id="UP000237662">
    <property type="component" value="Unassembled WGS sequence"/>
</dbReference>
<sequence>MRVADFIAGARRFTAERDRGGGAEQLRLGVESEMPLRYAMPFPPDVQTALYARGEPTRTRRGQWHELVQHLTDLAYLTPTRFREWHLARENGVPPDPSLLLAVLEGVDELLREDDYAGFHMLPPPPARGFEKRIDWLERYMSTVVYRLSELTSFDGDLVTRSGYRIGESTAYGRCLAFRMRVFFYDYRADRHSERRKVYFDRASLPQLVALTTFLGDAARELRPGVADSTIATDLQRLLVNADELFDYYRRANRIGPDGSRNYYLQYRVAEAPEPTDTETDRRAARLRRRAARWVRRNDDHVDTGVNHFGVRLMQLSLWRAGFYTGRLDGDIGPLTHLGLLALIEQEREYGDLGDRRLDHVLLPVSAAGEWVVNLRLLAKLLERYLPPPLEDVRREEDEIWARIREAGQEDRVDEAFVARQREIGPYYGRLSAHPSRRVYYGLRGLIRGAFRAIGRIVKWIGGVVQEILGAIFDFVKALAKRLQEGIGTFFAGFRVFAHYLLGRPFVSLGATGAGEERSVLMTRFGIDFDVVSVIDEAASREDIERHTDYLRTSREDATYFLGVIGSCIRTIGLLQPPVGWLRLAVLLARVVHQFLADGRAGRRPVA</sequence>
<keyword evidence="2" id="KW-1185">Reference proteome</keyword>
<proteinExistence type="predicted"/>
<gene>
    <name evidence="1" type="ORF">CLV84_4022</name>
</gene>
<evidence type="ECO:0000313" key="1">
    <source>
        <dbReference type="EMBL" id="PPK84253.1"/>
    </source>
</evidence>
<accession>A0A2S6I061</accession>
<dbReference type="OrthoDB" id="1489470at2"/>
<dbReference type="RefSeq" id="WP_104421588.1">
    <property type="nucleotide sequence ID" value="NZ_PTJC01000008.1"/>
</dbReference>
<reference evidence="1 2" key="1">
    <citation type="submission" date="2018-02" db="EMBL/GenBank/DDBJ databases">
        <title>Genomic Encyclopedia of Archaeal and Bacterial Type Strains, Phase II (KMG-II): from individual species to whole genera.</title>
        <authorList>
            <person name="Goeker M."/>
        </authorList>
    </citation>
    <scope>NUCLEOTIDE SEQUENCE [LARGE SCALE GENOMIC DNA]</scope>
    <source>
        <strain evidence="1 2">DSM 29526</strain>
    </source>
</reference>
<comment type="caution">
    <text evidence="1">The sequence shown here is derived from an EMBL/GenBank/DDBJ whole genome shotgun (WGS) entry which is preliminary data.</text>
</comment>
<organism evidence="1 2">
    <name type="scientific">Neolewinella xylanilytica</name>
    <dbReference type="NCBI Taxonomy" id="1514080"/>
    <lineage>
        <taxon>Bacteria</taxon>
        <taxon>Pseudomonadati</taxon>
        <taxon>Bacteroidota</taxon>
        <taxon>Saprospiria</taxon>
        <taxon>Saprospirales</taxon>
        <taxon>Lewinellaceae</taxon>
        <taxon>Neolewinella</taxon>
    </lineage>
</organism>
<dbReference type="AlphaFoldDB" id="A0A2S6I061"/>
<dbReference type="EMBL" id="PTJC01000008">
    <property type="protein sequence ID" value="PPK84253.1"/>
    <property type="molecule type" value="Genomic_DNA"/>
</dbReference>
<protein>
    <submittedName>
        <fullName evidence="1">Uncharacterized protein</fullName>
    </submittedName>
</protein>